<dbReference type="AlphaFoldDB" id="A0AA41L454"/>
<dbReference type="Pfam" id="PF04393">
    <property type="entry name" value="DUF535"/>
    <property type="match status" value="1"/>
</dbReference>
<comment type="caution">
    <text evidence="2">The sequence shown here is derived from an EMBL/GenBank/DDBJ whole genome shotgun (WGS) entry which is preliminary data.</text>
</comment>
<dbReference type="PANTHER" id="PTHR38785:SF1">
    <property type="entry name" value="HOMOLOG OF VIRK"/>
    <property type="match status" value="1"/>
</dbReference>
<dbReference type="GO" id="GO:0006974">
    <property type="term" value="P:DNA damage response"/>
    <property type="evidence" value="ECO:0007669"/>
    <property type="project" value="TreeGrafter"/>
</dbReference>
<reference evidence="2" key="1">
    <citation type="submission" date="2021-07" db="EMBL/GenBank/DDBJ databases">
        <title>Characterization of violacein-producing bacteria and related species.</title>
        <authorList>
            <person name="Wilson H.S."/>
            <person name="De Leon M.E."/>
        </authorList>
    </citation>
    <scope>NUCLEOTIDE SEQUENCE</scope>
    <source>
        <strain evidence="2">HSC-15S17</strain>
    </source>
</reference>
<sequence>MSRAWAAVKLHARALAHPLLTRSWLALLNSHGALRELAHLQPRLLHKIYRPYLSMRLSRRQGLTALAEHYRFVVTHGLAGTVARATLGPVGLAGFNGKSGVRYHVDLRAIVPMEREGELVLQLRCGSALIQSVAFSFLFEDRQASIGIGCLQGAKSGAGLALAREATRDLHGLRPKNLLLRLVQQLGHSSGCTQMLLVGNENRVVPKQIRQGRVHADYDAFWQEMGAQARDDGDYMLACEPLLPPIMEQIASKKRSETRKRHELLAGIAASVISAILPGAVPVLS</sequence>
<organism evidence="2 4">
    <name type="scientific">Duganella violaceipulchra</name>
    <dbReference type="NCBI Taxonomy" id="2849652"/>
    <lineage>
        <taxon>Bacteria</taxon>
        <taxon>Pseudomonadati</taxon>
        <taxon>Pseudomonadota</taxon>
        <taxon>Betaproteobacteria</taxon>
        <taxon>Burkholderiales</taxon>
        <taxon>Oxalobacteraceae</taxon>
        <taxon>Telluria group</taxon>
        <taxon>Duganella</taxon>
    </lineage>
</organism>
<evidence type="ECO:0000313" key="2">
    <source>
        <dbReference type="EMBL" id="MBV6322509.1"/>
    </source>
</evidence>
<dbReference type="Proteomes" id="UP001162889">
    <property type="component" value="Unassembled WGS sequence"/>
</dbReference>
<gene>
    <name evidence="2" type="ORF">KVP70_16350</name>
    <name evidence="3" type="ORF">L1274_004463</name>
</gene>
<feature type="transmembrane region" description="Helical" evidence="1">
    <location>
        <begin position="264"/>
        <end position="284"/>
    </location>
</feature>
<dbReference type="EMBL" id="JAHTGR010000008">
    <property type="protein sequence ID" value="MBV6322509.1"/>
    <property type="molecule type" value="Genomic_DNA"/>
</dbReference>
<accession>A0AA41L454</accession>
<evidence type="ECO:0000256" key="1">
    <source>
        <dbReference type="SAM" id="Phobius"/>
    </source>
</evidence>
<dbReference type="RefSeq" id="WP_217943277.1">
    <property type="nucleotide sequence ID" value="NZ_JAHTGR010000008.1"/>
</dbReference>
<reference evidence="3" key="2">
    <citation type="submission" date="2022-03" db="EMBL/GenBank/DDBJ databases">
        <title>Genome Encyclopedia of Bacteria and Archaea VI: Functional Genomics of Type Strains.</title>
        <authorList>
            <person name="Whitman W."/>
        </authorList>
    </citation>
    <scope>NUCLEOTIDE SEQUENCE</scope>
    <source>
        <strain evidence="3">HSC-15S17</strain>
    </source>
</reference>
<keyword evidence="5" id="KW-1185">Reference proteome</keyword>
<dbReference type="Proteomes" id="UP001155901">
    <property type="component" value="Unassembled WGS sequence"/>
</dbReference>
<dbReference type="InterPro" id="IPR007488">
    <property type="entry name" value="DUF535"/>
</dbReference>
<dbReference type="PANTHER" id="PTHR38785">
    <property type="entry name" value="HOMOLOG OF VIRK"/>
    <property type="match status" value="1"/>
</dbReference>
<keyword evidence="1" id="KW-1133">Transmembrane helix</keyword>
<evidence type="ECO:0000313" key="3">
    <source>
        <dbReference type="EMBL" id="MCP2010721.1"/>
    </source>
</evidence>
<protein>
    <submittedName>
        <fullName evidence="3">Uncharacterized protein VirK/YbjX</fullName>
    </submittedName>
    <submittedName>
        <fullName evidence="2">VirK/YbjX family protein</fullName>
    </submittedName>
</protein>
<evidence type="ECO:0000313" key="5">
    <source>
        <dbReference type="Proteomes" id="UP001162889"/>
    </source>
</evidence>
<evidence type="ECO:0000313" key="4">
    <source>
        <dbReference type="Proteomes" id="UP001155901"/>
    </source>
</evidence>
<keyword evidence="1" id="KW-0812">Transmembrane</keyword>
<proteinExistence type="predicted"/>
<dbReference type="EMBL" id="JALJZU010000009">
    <property type="protein sequence ID" value="MCP2010721.1"/>
    <property type="molecule type" value="Genomic_DNA"/>
</dbReference>
<name>A0AA41L454_9BURK</name>
<keyword evidence="1" id="KW-0472">Membrane</keyword>